<evidence type="ECO:0000256" key="9">
    <source>
        <dbReference type="ARBA" id="ARBA00023136"/>
    </source>
</evidence>
<dbReference type="SUPFAM" id="SSF52047">
    <property type="entry name" value="RNI-like"/>
    <property type="match status" value="2"/>
</dbReference>
<feature type="signal peptide" evidence="13">
    <location>
        <begin position="1"/>
        <end position="24"/>
    </location>
</feature>
<keyword evidence="7" id="KW-0677">Repeat</keyword>
<evidence type="ECO:0000256" key="10">
    <source>
        <dbReference type="ARBA" id="ARBA00023170"/>
    </source>
</evidence>
<evidence type="ECO:0000313" key="16">
    <source>
        <dbReference type="Proteomes" id="UP000053144"/>
    </source>
</evidence>
<evidence type="ECO:0000256" key="12">
    <source>
        <dbReference type="SAM" id="Phobius"/>
    </source>
</evidence>
<dbReference type="PROSITE" id="PS51450">
    <property type="entry name" value="LRR"/>
    <property type="match status" value="1"/>
</dbReference>
<evidence type="ECO:0000256" key="5">
    <source>
        <dbReference type="ARBA" id="ARBA00022692"/>
    </source>
</evidence>
<dbReference type="InterPro" id="IPR013210">
    <property type="entry name" value="LRR_N_plant-typ"/>
</dbReference>
<evidence type="ECO:0000256" key="7">
    <source>
        <dbReference type="ARBA" id="ARBA00022737"/>
    </source>
</evidence>
<feature type="domain" description="Leucine-rich repeat-containing N-terminal plant-type" evidence="14">
    <location>
        <begin position="28"/>
        <end position="79"/>
    </location>
</feature>
<evidence type="ECO:0000256" key="4">
    <source>
        <dbReference type="ARBA" id="ARBA00022614"/>
    </source>
</evidence>
<accession>A0A0L9UUN5</accession>
<evidence type="ECO:0000256" key="13">
    <source>
        <dbReference type="SAM" id="SignalP"/>
    </source>
</evidence>
<feature type="transmembrane region" description="Helical" evidence="12">
    <location>
        <begin position="931"/>
        <end position="951"/>
    </location>
</feature>
<keyword evidence="9 12" id="KW-0472">Membrane</keyword>
<dbReference type="Gene3D" id="3.80.10.10">
    <property type="entry name" value="Ribonuclease Inhibitor"/>
    <property type="match status" value="5"/>
</dbReference>
<keyword evidence="3" id="KW-1003">Cell membrane</keyword>
<evidence type="ECO:0000256" key="8">
    <source>
        <dbReference type="ARBA" id="ARBA00022989"/>
    </source>
</evidence>
<dbReference type="Gramene" id="KOM46443">
    <property type="protein sequence ID" value="KOM46443"/>
    <property type="gene ID" value="LR48_Vigan07g014700"/>
</dbReference>
<evidence type="ECO:0000256" key="2">
    <source>
        <dbReference type="ARBA" id="ARBA00009592"/>
    </source>
</evidence>
<comment type="similarity">
    <text evidence="2">Belongs to the RLP family.</text>
</comment>
<evidence type="ECO:0000256" key="1">
    <source>
        <dbReference type="ARBA" id="ARBA00004251"/>
    </source>
</evidence>
<name>A0A0L9UUN5_PHAAN</name>
<gene>
    <name evidence="15" type="ORF">LR48_Vigan07g014700</name>
</gene>
<evidence type="ECO:0000256" key="11">
    <source>
        <dbReference type="ARBA" id="ARBA00023180"/>
    </source>
</evidence>
<keyword evidence="5 12" id="KW-0812">Transmembrane</keyword>
<organism evidence="15 16">
    <name type="scientific">Phaseolus angularis</name>
    <name type="common">Azuki bean</name>
    <name type="synonym">Vigna angularis</name>
    <dbReference type="NCBI Taxonomy" id="3914"/>
    <lineage>
        <taxon>Eukaryota</taxon>
        <taxon>Viridiplantae</taxon>
        <taxon>Streptophyta</taxon>
        <taxon>Embryophyta</taxon>
        <taxon>Tracheophyta</taxon>
        <taxon>Spermatophyta</taxon>
        <taxon>Magnoliopsida</taxon>
        <taxon>eudicotyledons</taxon>
        <taxon>Gunneridae</taxon>
        <taxon>Pentapetalae</taxon>
        <taxon>rosids</taxon>
        <taxon>fabids</taxon>
        <taxon>Fabales</taxon>
        <taxon>Fabaceae</taxon>
        <taxon>Papilionoideae</taxon>
        <taxon>50 kb inversion clade</taxon>
        <taxon>NPAAA clade</taxon>
        <taxon>indigoferoid/millettioid clade</taxon>
        <taxon>Phaseoleae</taxon>
        <taxon>Vigna</taxon>
    </lineage>
</organism>
<dbReference type="PANTHER" id="PTHR48061:SF46">
    <property type="entry name" value="LEUCINE-RICH REPEAT-CONTAINING N-TERMINAL PLANT-TYPE DOMAIN-CONTAINING PROTEIN"/>
    <property type="match status" value="1"/>
</dbReference>
<protein>
    <recommendedName>
        <fullName evidence="14">Leucine-rich repeat-containing N-terminal plant-type domain-containing protein</fullName>
    </recommendedName>
</protein>
<dbReference type="InterPro" id="IPR001611">
    <property type="entry name" value="Leu-rich_rpt"/>
</dbReference>
<dbReference type="FunFam" id="3.80.10.10:FF:000111">
    <property type="entry name" value="LRR receptor-like serine/threonine-protein kinase ERECTA"/>
    <property type="match status" value="1"/>
</dbReference>
<dbReference type="EMBL" id="CM003377">
    <property type="protein sequence ID" value="KOM46443.1"/>
    <property type="molecule type" value="Genomic_DNA"/>
</dbReference>
<dbReference type="Pfam" id="PF13855">
    <property type="entry name" value="LRR_8"/>
    <property type="match status" value="2"/>
</dbReference>
<keyword evidence="8 12" id="KW-1133">Transmembrane helix</keyword>
<dbReference type="PRINTS" id="PR00019">
    <property type="entry name" value="LEURICHRPT"/>
</dbReference>
<keyword evidence="4" id="KW-0433">Leucine-rich repeat</keyword>
<keyword evidence="10" id="KW-0675">Receptor</keyword>
<dbReference type="SUPFAM" id="SSF52058">
    <property type="entry name" value="L domain-like"/>
    <property type="match status" value="1"/>
</dbReference>
<dbReference type="GO" id="GO:0005886">
    <property type="term" value="C:plasma membrane"/>
    <property type="evidence" value="ECO:0007669"/>
    <property type="project" value="UniProtKB-SubCell"/>
</dbReference>
<sequence>MKSSTGMGWLFPVLLLFHVSFSHSWCHPHDNLALLHFKTSLTINKYNYYYYYYHCDQVYPTIETWENETDCCSWSGVTCHPISGHVTALDLACGGLRGKINANSTLFSLSHMQSLNLAFNDFSNTQIPSTIGEFGSLTHLNLSFSNFEGEIPPQISHLSKLQSLDLSVYYEFQLRWEEGTWKRMLQNATDLGVLYLKGTDLSSTSTRSLNLSSSLTTLNLRRTGLKGKLSDDILCLPNLQHLSLSGNFDLHVQLQDLSCASASLNVLEISFCELHGPIPDSFSNLTHLTLFDLSSNHFNGSIPPSLLSLPRLNSLLLGNNLLSGKIPNVFHQSNRFQELDLNSNNIQGELPSTFSNLQHLIYLDISFNKLEGPLPNKITGFSNLTRLILNDNLLNGTIPSWCFSLPSLEYLHLSRNQFTGRIPAISSYSLQELFLDGNKLQGNISGSLFNLVNLTNLQLSSNNFSGSVYFSLFSKFQNLEILCLSNSSQLSLNFESSVNYSFSRLVELDLSSMGLTEFPKLSRKIPVLQTLLLSDNKLNGKVPNWLHEMDSLFYVLLDRNFLTTGVNQFSRNYQLSHLDVSFNLLTGGISLSICNASNLRVLDLSNNKLTGSIPQCLGSLPFLSVLSLESNRLNGTLPNTFAKNRLISLRLNDNRLEGLLPESLSNCMQLAVINLGNNQLEDTFPHWLQTLPNLKVLVLRDNKLHGLISKFKTKYGFPSLNIFDISSNNFSGTIPEDFIQSFESMKNVVQYEVFGNRQLYMQWLYRISPVTVTTKGTILLFKRIPINFASIDLSGNKFEGEIPNVIGELQVLRALNLSHNKLCGTIPQSMGNLTVLESLDLSSNMLTGSIPTEFLNMNFLEVLNLSYNHLVGEIPMGKQFGSFSNDSYKGNLGLCGDPLSMKCSQNDDEHPPPSQSLWKEEKFGFDWKPVAIGYGCGTVFGVGIGSLVFFIGKPKLLVRMFGG</sequence>
<dbReference type="PANTHER" id="PTHR48061">
    <property type="entry name" value="LEUCINE-RICH REPEAT RECEPTOR PROTEIN KINASE EMS1-LIKE-RELATED"/>
    <property type="match status" value="1"/>
</dbReference>
<dbReference type="AlphaFoldDB" id="A0A0L9UUN5"/>
<dbReference type="Pfam" id="PF00560">
    <property type="entry name" value="LRR_1"/>
    <property type="match status" value="11"/>
</dbReference>
<dbReference type="InterPro" id="IPR003591">
    <property type="entry name" value="Leu-rich_rpt_typical-subtyp"/>
</dbReference>
<dbReference type="InterPro" id="IPR046956">
    <property type="entry name" value="RLP23-like"/>
</dbReference>
<reference evidence="16" key="1">
    <citation type="journal article" date="2015" name="Proc. Natl. Acad. Sci. U.S.A.">
        <title>Genome sequencing of adzuki bean (Vigna angularis) provides insight into high starch and low fat accumulation and domestication.</title>
        <authorList>
            <person name="Yang K."/>
            <person name="Tian Z."/>
            <person name="Chen C."/>
            <person name="Luo L."/>
            <person name="Zhao B."/>
            <person name="Wang Z."/>
            <person name="Yu L."/>
            <person name="Li Y."/>
            <person name="Sun Y."/>
            <person name="Li W."/>
            <person name="Chen Y."/>
            <person name="Li Y."/>
            <person name="Zhang Y."/>
            <person name="Ai D."/>
            <person name="Zhao J."/>
            <person name="Shang C."/>
            <person name="Ma Y."/>
            <person name="Wu B."/>
            <person name="Wang M."/>
            <person name="Gao L."/>
            <person name="Sun D."/>
            <person name="Zhang P."/>
            <person name="Guo F."/>
            <person name="Wang W."/>
            <person name="Li Y."/>
            <person name="Wang J."/>
            <person name="Varshney R.K."/>
            <person name="Wang J."/>
            <person name="Ling H.Q."/>
            <person name="Wan P."/>
        </authorList>
    </citation>
    <scope>NUCLEOTIDE SEQUENCE</scope>
    <source>
        <strain evidence="16">cv. Jingnong 6</strain>
    </source>
</reference>
<keyword evidence="6 13" id="KW-0732">Signal</keyword>
<dbReference type="OMA" id="WENETDC"/>
<comment type="subcellular location">
    <subcellularLocation>
        <location evidence="1">Cell membrane</location>
        <topology evidence="1">Single-pass type I membrane protein</topology>
    </subcellularLocation>
</comment>
<evidence type="ECO:0000259" key="14">
    <source>
        <dbReference type="Pfam" id="PF08263"/>
    </source>
</evidence>
<feature type="chain" id="PRO_5005596033" description="Leucine-rich repeat-containing N-terminal plant-type domain-containing protein" evidence="13">
    <location>
        <begin position="25"/>
        <end position="963"/>
    </location>
</feature>
<dbReference type="SMART" id="SM00369">
    <property type="entry name" value="LRR_TYP"/>
    <property type="match status" value="9"/>
</dbReference>
<dbReference type="Pfam" id="PF08263">
    <property type="entry name" value="LRRNT_2"/>
    <property type="match status" value="1"/>
</dbReference>
<evidence type="ECO:0000256" key="3">
    <source>
        <dbReference type="ARBA" id="ARBA00022475"/>
    </source>
</evidence>
<dbReference type="FunFam" id="3.80.10.10:FF:000095">
    <property type="entry name" value="LRR receptor-like serine/threonine-protein kinase GSO1"/>
    <property type="match status" value="2"/>
</dbReference>
<dbReference type="STRING" id="3914.A0A0L9UUN5"/>
<dbReference type="Proteomes" id="UP000053144">
    <property type="component" value="Chromosome 7"/>
</dbReference>
<keyword evidence="11" id="KW-0325">Glycoprotein</keyword>
<dbReference type="InterPro" id="IPR032675">
    <property type="entry name" value="LRR_dom_sf"/>
</dbReference>
<proteinExistence type="inferred from homology"/>
<evidence type="ECO:0000313" key="15">
    <source>
        <dbReference type="EMBL" id="KOM46443.1"/>
    </source>
</evidence>
<evidence type="ECO:0000256" key="6">
    <source>
        <dbReference type="ARBA" id="ARBA00022729"/>
    </source>
</evidence>